<dbReference type="OrthoDB" id="9797568at2"/>
<sequence>MNFTFLPAEVKFYEYLQQASEILLEGATQLQFMLDHMDQAEELALKISEIEHKGDQVVHDVTNLLPRTLITPIDPDDIQRLVNTVDDALDSVNATAQRLLVYKVKKPTSTAQTLARLIVECAKELTCALKIMGDKKSYTKVREHIVKINTLENEGDIAYYAGMKDLVADKDEIFNFIRWKEIYELLEGTADQIEDTGDVIQKVIIANA</sequence>
<protein>
    <recommendedName>
        <fullName evidence="4">Phosphate transport regulator</fullName>
    </recommendedName>
</protein>
<dbReference type="RefSeq" id="WP_062420823.1">
    <property type="nucleotide sequence ID" value="NZ_BBYA01000005.1"/>
</dbReference>
<comment type="similarity">
    <text evidence="1">Belongs to the UPF0111 family.</text>
</comment>
<evidence type="ECO:0000313" key="2">
    <source>
        <dbReference type="EMBL" id="KPL70856.1"/>
    </source>
</evidence>
<evidence type="ECO:0008006" key="4">
    <source>
        <dbReference type="Google" id="ProtNLM"/>
    </source>
</evidence>
<dbReference type="STRING" id="229920.ADM99_13240"/>
<dbReference type="InterPro" id="IPR018445">
    <property type="entry name" value="Put_Phosphate_transp_reg"/>
</dbReference>
<dbReference type="PANTHER" id="PTHR37298">
    <property type="entry name" value="UPF0111 PROTEIN YKAA"/>
    <property type="match status" value="1"/>
</dbReference>
<proteinExistence type="inferred from homology"/>
<keyword evidence="3" id="KW-1185">Reference proteome</keyword>
<evidence type="ECO:0000313" key="3">
    <source>
        <dbReference type="Proteomes" id="UP000050430"/>
    </source>
</evidence>
<gene>
    <name evidence="2" type="ORF">ADM99_13240</name>
</gene>
<organism evidence="2 3">
    <name type="scientific">Leptolinea tardivitalis</name>
    <dbReference type="NCBI Taxonomy" id="229920"/>
    <lineage>
        <taxon>Bacteria</taxon>
        <taxon>Bacillati</taxon>
        <taxon>Chloroflexota</taxon>
        <taxon>Anaerolineae</taxon>
        <taxon>Anaerolineales</taxon>
        <taxon>Anaerolineaceae</taxon>
        <taxon>Leptolinea</taxon>
    </lineage>
</organism>
<reference evidence="2 3" key="1">
    <citation type="submission" date="2015-07" db="EMBL/GenBank/DDBJ databases">
        <title>Genome sequence of Leptolinea tardivitalis DSM 16556.</title>
        <authorList>
            <person name="Hemp J."/>
            <person name="Ward L.M."/>
            <person name="Pace L.A."/>
            <person name="Fischer W.W."/>
        </authorList>
    </citation>
    <scope>NUCLEOTIDE SEQUENCE [LARGE SCALE GENOMIC DNA]</scope>
    <source>
        <strain evidence="2 3">YMTK-2</strain>
    </source>
</reference>
<comment type="caution">
    <text evidence="2">The sequence shown here is derived from an EMBL/GenBank/DDBJ whole genome shotgun (WGS) entry which is preliminary data.</text>
</comment>
<dbReference type="Proteomes" id="UP000050430">
    <property type="component" value="Unassembled WGS sequence"/>
</dbReference>
<dbReference type="InterPro" id="IPR052912">
    <property type="entry name" value="UPF0111_domain"/>
</dbReference>
<evidence type="ECO:0000256" key="1">
    <source>
        <dbReference type="ARBA" id="ARBA00008591"/>
    </source>
</evidence>
<accession>A0A0P6WM09</accession>
<dbReference type="AlphaFoldDB" id="A0A0P6WM09"/>
<dbReference type="PANTHER" id="PTHR37298:SF1">
    <property type="entry name" value="UPF0111 PROTEIN YKAA"/>
    <property type="match status" value="1"/>
</dbReference>
<dbReference type="EMBL" id="LGCK01000013">
    <property type="protein sequence ID" value="KPL70856.1"/>
    <property type="molecule type" value="Genomic_DNA"/>
</dbReference>
<dbReference type="Gene3D" id="1.20.58.220">
    <property type="entry name" value="Phosphate transport system protein phou homolog 2, domain 2"/>
    <property type="match status" value="1"/>
</dbReference>
<dbReference type="Pfam" id="PF01865">
    <property type="entry name" value="PhoU_div"/>
    <property type="match status" value="1"/>
</dbReference>
<dbReference type="InterPro" id="IPR038078">
    <property type="entry name" value="PhoU-like_sf"/>
</dbReference>
<name>A0A0P6WM09_9CHLR</name>